<protein>
    <submittedName>
        <fullName evidence="3">Uncharacterized protein</fullName>
    </submittedName>
</protein>
<keyword evidence="2" id="KW-1133">Transmembrane helix</keyword>
<sequence>MTCSEVCMQKIEAAIRVYMKAKTTPVEEPSFFHHVCRTIQMFPVLIVILVAIFVTTIVIDLKEERVERRAVQVAAPVLVPHVVKEVFDTEVASFSSDSETVVESDSAEEVTDVKVRRVSLPRAVKGVTTARRKMKPTKGTKVNPTADATPVKRNFTSIKEKARSLRRWSV</sequence>
<proteinExistence type="predicted"/>
<accession>A0A5C3QF42</accession>
<organism evidence="3 4">
    <name type="scientific">Pterulicium gracile</name>
    <dbReference type="NCBI Taxonomy" id="1884261"/>
    <lineage>
        <taxon>Eukaryota</taxon>
        <taxon>Fungi</taxon>
        <taxon>Dikarya</taxon>
        <taxon>Basidiomycota</taxon>
        <taxon>Agaricomycotina</taxon>
        <taxon>Agaricomycetes</taxon>
        <taxon>Agaricomycetidae</taxon>
        <taxon>Agaricales</taxon>
        <taxon>Pleurotineae</taxon>
        <taxon>Pterulaceae</taxon>
        <taxon>Pterulicium</taxon>
    </lineage>
</organism>
<keyword evidence="4" id="KW-1185">Reference proteome</keyword>
<dbReference type="AlphaFoldDB" id="A0A5C3QF42"/>
<reference evidence="3 4" key="1">
    <citation type="journal article" date="2019" name="Nat. Ecol. Evol.">
        <title>Megaphylogeny resolves global patterns of mushroom evolution.</title>
        <authorList>
            <person name="Varga T."/>
            <person name="Krizsan K."/>
            <person name="Foldi C."/>
            <person name="Dima B."/>
            <person name="Sanchez-Garcia M."/>
            <person name="Sanchez-Ramirez S."/>
            <person name="Szollosi G.J."/>
            <person name="Szarkandi J.G."/>
            <person name="Papp V."/>
            <person name="Albert L."/>
            <person name="Andreopoulos W."/>
            <person name="Angelini C."/>
            <person name="Antonin V."/>
            <person name="Barry K.W."/>
            <person name="Bougher N.L."/>
            <person name="Buchanan P."/>
            <person name="Buyck B."/>
            <person name="Bense V."/>
            <person name="Catcheside P."/>
            <person name="Chovatia M."/>
            <person name="Cooper J."/>
            <person name="Damon W."/>
            <person name="Desjardin D."/>
            <person name="Finy P."/>
            <person name="Geml J."/>
            <person name="Haridas S."/>
            <person name="Hughes K."/>
            <person name="Justo A."/>
            <person name="Karasinski D."/>
            <person name="Kautmanova I."/>
            <person name="Kiss B."/>
            <person name="Kocsube S."/>
            <person name="Kotiranta H."/>
            <person name="LaButti K.M."/>
            <person name="Lechner B.E."/>
            <person name="Liimatainen K."/>
            <person name="Lipzen A."/>
            <person name="Lukacs Z."/>
            <person name="Mihaltcheva S."/>
            <person name="Morgado L.N."/>
            <person name="Niskanen T."/>
            <person name="Noordeloos M.E."/>
            <person name="Ohm R.A."/>
            <person name="Ortiz-Santana B."/>
            <person name="Ovrebo C."/>
            <person name="Racz N."/>
            <person name="Riley R."/>
            <person name="Savchenko A."/>
            <person name="Shiryaev A."/>
            <person name="Soop K."/>
            <person name="Spirin V."/>
            <person name="Szebenyi C."/>
            <person name="Tomsovsky M."/>
            <person name="Tulloss R.E."/>
            <person name="Uehling J."/>
            <person name="Grigoriev I.V."/>
            <person name="Vagvolgyi C."/>
            <person name="Papp T."/>
            <person name="Martin F.M."/>
            <person name="Miettinen O."/>
            <person name="Hibbett D.S."/>
            <person name="Nagy L.G."/>
        </authorList>
    </citation>
    <scope>NUCLEOTIDE SEQUENCE [LARGE SCALE GENOMIC DNA]</scope>
    <source>
        <strain evidence="3 4">CBS 309.79</strain>
    </source>
</reference>
<evidence type="ECO:0000256" key="2">
    <source>
        <dbReference type="SAM" id="Phobius"/>
    </source>
</evidence>
<dbReference type="Proteomes" id="UP000305067">
    <property type="component" value="Unassembled WGS sequence"/>
</dbReference>
<name>A0A5C3QF42_9AGAR</name>
<keyword evidence="2" id="KW-0472">Membrane</keyword>
<feature type="transmembrane region" description="Helical" evidence="2">
    <location>
        <begin position="39"/>
        <end position="59"/>
    </location>
</feature>
<feature type="region of interest" description="Disordered" evidence="1">
    <location>
        <begin position="129"/>
        <end position="148"/>
    </location>
</feature>
<dbReference type="EMBL" id="ML178828">
    <property type="protein sequence ID" value="TFL00675.1"/>
    <property type="molecule type" value="Genomic_DNA"/>
</dbReference>
<keyword evidence="2" id="KW-0812">Transmembrane</keyword>
<evidence type="ECO:0000256" key="1">
    <source>
        <dbReference type="SAM" id="MobiDB-lite"/>
    </source>
</evidence>
<gene>
    <name evidence="3" type="ORF">BDV98DRAFT_605308</name>
</gene>
<evidence type="ECO:0000313" key="4">
    <source>
        <dbReference type="Proteomes" id="UP000305067"/>
    </source>
</evidence>
<evidence type="ECO:0000313" key="3">
    <source>
        <dbReference type="EMBL" id="TFL00675.1"/>
    </source>
</evidence>